<reference evidence="7 8" key="1">
    <citation type="submission" date="2015-10" db="EMBL/GenBank/DDBJ databases">
        <title>Draft genome of Bosea thiooxidans.</title>
        <authorList>
            <person name="Wang X."/>
        </authorList>
    </citation>
    <scope>NUCLEOTIDE SEQUENCE [LARGE SCALE GENOMIC DNA]</scope>
    <source>
        <strain evidence="7 8">CGMCC 9174</strain>
    </source>
</reference>
<name>A0A0Q3LYD8_9HYPH</name>
<sequence length="571" mass="60589">MQRRALFSGMIGSMKWFRRVPEEGRPMQTGVRGSRSLSRQIAAAAVAIVAIAIVLVVMAIARYNDARTRGDLDQKAIALTQMVVNAAPSLILSRDTTTLGYILASLQRDPDFDAGIVADDIVALASAGRNEEARLSLTPRVLTQLLGEEPWTALAQRDSIALEDGVFITKIQAVRVGKLIGYVAIRFDKTRLVARAAWEQFVTIGLGLLILIVLGPLLWISLSRTMRPLRSMTKAIVSISDGKLDTPIDALERRDEIGAIARALGVLKVRLAERATLEARQSASEVERRTRQQGVDTAITSFRNEVGLALEAFKSNAERMREASDGLARVAAESSERAARAADNAHGASGNVENAAQAAEEMGAAIREVEFQVRRVRTEIVEAASASRDTAGSVRELDETARAIGEVVNLIRDIAAQTNLLALNATIEAARAGEAGRGFAVVASEVKSLAAQTADATDRIVAQVAAIQGATGQVVGAIQNIAERMNAIETFANSVATSIEQQAIATGEIASGVAMASSSSLSVSSDLSVLADSVEETGRSAEQVRGAAGEVAAQAQRLDSTVDQFLRNVAA</sequence>
<dbReference type="PROSITE" id="PS50885">
    <property type="entry name" value="HAMP"/>
    <property type="match status" value="1"/>
</dbReference>
<keyword evidence="4" id="KW-1133">Transmembrane helix</keyword>
<evidence type="ECO:0000313" key="8">
    <source>
        <dbReference type="Proteomes" id="UP000051562"/>
    </source>
</evidence>
<dbReference type="InterPro" id="IPR004089">
    <property type="entry name" value="MCPsignal_dom"/>
</dbReference>
<keyword evidence="8" id="KW-1185">Reference proteome</keyword>
<dbReference type="GO" id="GO:0016020">
    <property type="term" value="C:membrane"/>
    <property type="evidence" value="ECO:0007669"/>
    <property type="project" value="InterPro"/>
</dbReference>
<proteinExistence type="inferred from homology"/>
<dbReference type="Gene3D" id="1.10.287.950">
    <property type="entry name" value="Methyl-accepting chemotaxis protein"/>
    <property type="match status" value="1"/>
</dbReference>
<gene>
    <name evidence="7" type="ORF">ARD30_21915</name>
</gene>
<evidence type="ECO:0000256" key="3">
    <source>
        <dbReference type="PROSITE-ProRule" id="PRU00284"/>
    </source>
</evidence>
<dbReference type="Gene3D" id="6.10.340.10">
    <property type="match status" value="1"/>
</dbReference>
<dbReference type="PANTHER" id="PTHR32089:SF112">
    <property type="entry name" value="LYSOZYME-LIKE PROTEIN-RELATED"/>
    <property type="match status" value="1"/>
</dbReference>
<dbReference type="SMART" id="SM00283">
    <property type="entry name" value="MA"/>
    <property type="match status" value="1"/>
</dbReference>
<dbReference type="Proteomes" id="UP000051562">
    <property type="component" value="Unassembled WGS sequence"/>
</dbReference>
<dbReference type="STRING" id="53254.SAMN05660750_02980"/>
<evidence type="ECO:0000256" key="4">
    <source>
        <dbReference type="SAM" id="Phobius"/>
    </source>
</evidence>
<evidence type="ECO:0000259" key="6">
    <source>
        <dbReference type="PROSITE" id="PS50885"/>
    </source>
</evidence>
<dbReference type="CDD" id="cd06225">
    <property type="entry name" value="HAMP"/>
    <property type="match status" value="1"/>
</dbReference>
<organism evidence="7 8">
    <name type="scientific">Bosea thiooxidans</name>
    <dbReference type="NCBI Taxonomy" id="53254"/>
    <lineage>
        <taxon>Bacteria</taxon>
        <taxon>Pseudomonadati</taxon>
        <taxon>Pseudomonadota</taxon>
        <taxon>Alphaproteobacteria</taxon>
        <taxon>Hyphomicrobiales</taxon>
        <taxon>Boseaceae</taxon>
        <taxon>Bosea</taxon>
    </lineage>
</organism>
<feature type="transmembrane region" description="Helical" evidence="4">
    <location>
        <begin position="41"/>
        <end position="61"/>
    </location>
</feature>
<accession>A0A0Q3LYD8</accession>
<evidence type="ECO:0000256" key="1">
    <source>
        <dbReference type="ARBA" id="ARBA00023224"/>
    </source>
</evidence>
<evidence type="ECO:0008006" key="9">
    <source>
        <dbReference type="Google" id="ProtNLM"/>
    </source>
</evidence>
<dbReference type="EMBL" id="LMAR01000072">
    <property type="protein sequence ID" value="KQK28433.1"/>
    <property type="molecule type" value="Genomic_DNA"/>
</dbReference>
<comment type="caution">
    <text evidence="7">The sequence shown here is derived from an EMBL/GenBank/DDBJ whole genome shotgun (WGS) entry which is preliminary data.</text>
</comment>
<dbReference type="InterPro" id="IPR003660">
    <property type="entry name" value="HAMP_dom"/>
</dbReference>
<evidence type="ECO:0000313" key="7">
    <source>
        <dbReference type="EMBL" id="KQK28433.1"/>
    </source>
</evidence>
<dbReference type="Pfam" id="PF00015">
    <property type="entry name" value="MCPsignal"/>
    <property type="match status" value="1"/>
</dbReference>
<keyword evidence="4" id="KW-0812">Transmembrane</keyword>
<dbReference type="GO" id="GO:0007165">
    <property type="term" value="P:signal transduction"/>
    <property type="evidence" value="ECO:0007669"/>
    <property type="project" value="UniProtKB-KW"/>
</dbReference>
<dbReference type="SUPFAM" id="SSF58104">
    <property type="entry name" value="Methyl-accepting chemotaxis protein (MCP) signaling domain"/>
    <property type="match status" value="1"/>
</dbReference>
<dbReference type="SMART" id="SM00304">
    <property type="entry name" value="HAMP"/>
    <property type="match status" value="1"/>
</dbReference>
<evidence type="ECO:0000256" key="2">
    <source>
        <dbReference type="ARBA" id="ARBA00029447"/>
    </source>
</evidence>
<evidence type="ECO:0000259" key="5">
    <source>
        <dbReference type="PROSITE" id="PS50111"/>
    </source>
</evidence>
<feature type="domain" description="Methyl-accepting transducer" evidence="5">
    <location>
        <begin position="295"/>
        <end position="552"/>
    </location>
</feature>
<dbReference type="PROSITE" id="PS50111">
    <property type="entry name" value="CHEMOTAXIS_TRANSDUC_2"/>
    <property type="match status" value="1"/>
</dbReference>
<dbReference type="Pfam" id="PF00672">
    <property type="entry name" value="HAMP"/>
    <property type="match status" value="1"/>
</dbReference>
<keyword evidence="4" id="KW-0472">Membrane</keyword>
<protein>
    <recommendedName>
        <fullName evidence="9">Methyl-accepting chemotaxis protein</fullName>
    </recommendedName>
</protein>
<feature type="transmembrane region" description="Helical" evidence="4">
    <location>
        <begin position="201"/>
        <end position="222"/>
    </location>
</feature>
<comment type="similarity">
    <text evidence="2">Belongs to the methyl-accepting chemotaxis (MCP) protein family.</text>
</comment>
<dbReference type="AlphaFoldDB" id="A0A0Q3LYD8"/>
<feature type="domain" description="HAMP" evidence="6">
    <location>
        <begin position="223"/>
        <end position="276"/>
    </location>
</feature>
<dbReference type="PANTHER" id="PTHR32089">
    <property type="entry name" value="METHYL-ACCEPTING CHEMOTAXIS PROTEIN MCPB"/>
    <property type="match status" value="1"/>
</dbReference>
<keyword evidence="1 3" id="KW-0807">Transducer</keyword>